<dbReference type="InterPro" id="IPR051518">
    <property type="entry name" value="Sucrose_Phosphatase"/>
</dbReference>
<dbReference type="PANTHER" id="PTHR46521:SF4">
    <property type="entry name" value="SUCROSE-PHOSPHATASE 2-RELATED"/>
    <property type="match status" value="1"/>
</dbReference>
<dbReference type="Gene3D" id="3.40.50.1000">
    <property type="entry name" value="HAD superfamily/HAD-like"/>
    <property type="match status" value="1"/>
</dbReference>
<protein>
    <recommendedName>
        <fullName evidence="2">Sucrose phosphatase-like domain-containing protein</fullName>
    </recommendedName>
</protein>
<dbReference type="EMBL" id="CAADFV010000002">
    <property type="protein sequence ID" value="VFK50356.1"/>
    <property type="molecule type" value="Genomic_DNA"/>
</dbReference>
<evidence type="ECO:0000256" key="1">
    <source>
        <dbReference type="ARBA" id="ARBA00022801"/>
    </source>
</evidence>
<dbReference type="AlphaFoldDB" id="A0A450Z983"/>
<sequence length="264" mass="29402">MQIHNTFLFTSNLDNALLPNGTQTAAAGCLERTWELLKQLKAADYSMVYVTDHYLSLAIESQKTFKLPDPDYWICNLGTEIHDAMGNPDKDWENKMGPTFNRKALLSVLKGNPNLRAQEEEKQGPHKLSFNYLELIDDTLRTWMSTRIGEVADGIRLIDTVANSSESASIDLVPTTAGKAQALSYLMEKLGLPKTRVFFSGDSENDLDVLMSGVCGTLLGNAARAVQDKVRERAENTESARLILSRGYYGDGIIEGLRAYDFIR</sequence>
<name>A0A450Z983_9GAMM</name>
<dbReference type="InterPro" id="IPR006380">
    <property type="entry name" value="SPP-like_dom"/>
</dbReference>
<evidence type="ECO:0000313" key="3">
    <source>
        <dbReference type="EMBL" id="VFK50356.1"/>
    </source>
</evidence>
<gene>
    <name evidence="3" type="ORF">BECKTUN1418E_GA0071001_100250</name>
    <name evidence="4" type="ORF">BECKTUN1418F_GA0071002_100248</name>
</gene>
<keyword evidence="1" id="KW-0378">Hydrolase</keyword>
<dbReference type="Pfam" id="PF05116">
    <property type="entry name" value="S6PP"/>
    <property type="match status" value="1"/>
</dbReference>
<reference evidence="3" key="1">
    <citation type="submission" date="2019-02" db="EMBL/GenBank/DDBJ databases">
        <authorList>
            <person name="Gruber-Vodicka R. H."/>
            <person name="Seah K. B. B."/>
        </authorList>
    </citation>
    <scope>NUCLEOTIDE SEQUENCE</scope>
    <source>
        <strain evidence="3">BECK_BY2</strain>
        <strain evidence="4">BECK_BY3</strain>
    </source>
</reference>
<organism evidence="3">
    <name type="scientific">Candidatus Kentrum sp. TUN</name>
    <dbReference type="NCBI Taxonomy" id="2126343"/>
    <lineage>
        <taxon>Bacteria</taxon>
        <taxon>Pseudomonadati</taxon>
        <taxon>Pseudomonadota</taxon>
        <taxon>Gammaproteobacteria</taxon>
        <taxon>Candidatus Kentrum</taxon>
    </lineage>
</organism>
<dbReference type="InterPro" id="IPR036412">
    <property type="entry name" value="HAD-like_sf"/>
</dbReference>
<evidence type="ECO:0000259" key="2">
    <source>
        <dbReference type="Pfam" id="PF05116"/>
    </source>
</evidence>
<feature type="domain" description="Sucrose phosphatase-like" evidence="2">
    <location>
        <begin position="7"/>
        <end position="260"/>
    </location>
</feature>
<dbReference type="PANTHER" id="PTHR46521">
    <property type="entry name" value="SUCROSE-PHOSPHATASE 2-RELATED"/>
    <property type="match status" value="1"/>
</dbReference>
<accession>A0A450Z983</accession>
<dbReference type="Gene3D" id="3.90.1070.10">
    <property type="match status" value="1"/>
</dbReference>
<dbReference type="SUPFAM" id="SSF56784">
    <property type="entry name" value="HAD-like"/>
    <property type="match status" value="1"/>
</dbReference>
<dbReference type="EMBL" id="CAADFY010000002">
    <property type="protein sequence ID" value="VFK51525.1"/>
    <property type="molecule type" value="Genomic_DNA"/>
</dbReference>
<dbReference type="InterPro" id="IPR023214">
    <property type="entry name" value="HAD_sf"/>
</dbReference>
<dbReference type="GO" id="GO:0016787">
    <property type="term" value="F:hydrolase activity"/>
    <property type="evidence" value="ECO:0007669"/>
    <property type="project" value="UniProtKB-KW"/>
</dbReference>
<evidence type="ECO:0000313" key="4">
    <source>
        <dbReference type="EMBL" id="VFK51525.1"/>
    </source>
</evidence>
<proteinExistence type="predicted"/>